<organism evidence="1 2">
    <name type="scientific">Sphingobium boeckii</name>
    <dbReference type="NCBI Taxonomy" id="1082345"/>
    <lineage>
        <taxon>Bacteria</taxon>
        <taxon>Pseudomonadati</taxon>
        <taxon>Pseudomonadota</taxon>
        <taxon>Alphaproteobacteria</taxon>
        <taxon>Sphingomonadales</taxon>
        <taxon>Sphingomonadaceae</taxon>
        <taxon>Sphingobium</taxon>
    </lineage>
</organism>
<dbReference type="InterPro" id="IPR038619">
    <property type="entry name" value="MraZ_sf"/>
</dbReference>
<gene>
    <name evidence="1" type="ORF">FHS49_002102</name>
</gene>
<dbReference type="RefSeq" id="WP_184018112.1">
    <property type="nucleotide sequence ID" value="NZ_JACIJC010000003.1"/>
</dbReference>
<keyword evidence="2" id="KW-1185">Reference proteome</keyword>
<comment type="caution">
    <text evidence="1">The sequence shown here is derived from an EMBL/GenBank/DDBJ whole genome shotgun (WGS) entry which is preliminary data.</text>
</comment>
<reference evidence="1 2" key="1">
    <citation type="submission" date="2020-08" db="EMBL/GenBank/DDBJ databases">
        <title>Genomic Encyclopedia of Type Strains, Phase IV (KMG-IV): sequencing the most valuable type-strain genomes for metagenomic binning, comparative biology and taxonomic classification.</title>
        <authorList>
            <person name="Goeker M."/>
        </authorList>
    </citation>
    <scope>NUCLEOTIDE SEQUENCE [LARGE SCALE GENOMIC DNA]</scope>
    <source>
        <strain evidence="1 2">DSM 25079</strain>
    </source>
</reference>
<proteinExistence type="predicted"/>
<dbReference type="AlphaFoldDB" id="A0A7W9AII9"/>
<name>A0A7W9AII9_9SPHN</name>
<dbReference type="InterPro" id="IPR037914">
    <property type="entry name" value="SpoVT-AbrB_sf"/>
</dbReference>
<accession>A0A7W9AII9</accession>
<dbReference type="Proteomes" id="UP000549617">
    <property type="component" value="Unassembled WGS sequence"/>
</dbReference>
<dbReference type="EMBL" id="JACIJC010000003">
    <property type="protein sequence ID" value="MBB5686086.1"/>
    <property type="molecule type" value="Genomic_DNA"/>
</dbReference>
<dbReference type="Gene3D" id="3.40.1550.20">
    <property type="entry name" value="Transcriptional regulator MraZ domain"/>
    <property type="match status" value="1"/>
</dbReference>
<evidence type="ECO:0000313" key="2">
    <source>
        <dbReference type="Proteomes" id="UP000549617"/>
    </source>
</evidence>
<protein>
    <submittedName>
        <fullName evidence="1">MraZ protein</fullName>
    </submittedName>
</protein>
<evidence type="ECO:0000313" key="1">
    <source>
        <dbReference type="EMBL" id="MBB5686086.1"/>
    </source>
</evidence>
<dbReference type="SUPFAM" id="SSF89447">
    <property type="entry name" value="AbrB/MazE/MraZ-like"/>
    <property type="match status" value="1"/>
</dbReference>
<sequence length="149" mass="16977">MSVIDAKGRVSIPPELRSLILENGANEPRIALNFHNSEQYLVAFEKAYIPELQAKSDRDYAEREDPSLTRDYFDDQNFGTLETQPFDASGRFIMSPVMRRLGQFEDLAFFFGSGAVIRIWNPWLARESALVPRGPKVILETLLEQKGLL</sequence>